<reference evidence="3" key="2">
    <citation type="submission" date="2019-02" db="EMBL/GenBank/DDBJ databases">
        <title>Opniocepnalus argus Var Kimnra genome.</title>
        <authorList>
            <person name="Zhou C."/>
            <person name="Xiao S."/>
        </authorList>
    </citation>
    <scope>NUCLEOTIDE SEQUENCE [LARGE SCALE GENOMIC DNA]</scope>
</reference>
<protein>
    <submittedName>
        <fullName evidence="2">Uncharacterized protein</fullName>
    </submittedName>
</protein>
<feature type="signal peptide" evidence="1">
    <location>
        <begin position="1"/>
        <end position="18"/>
    </location>
</feature>
<dbReference type="EMBL" id="CM015726">
    <property type="protein sequence ID" value="KAF3699746.1"/>
    <property type="molecule type" value="Genomic_DNA"/>
</dbReference>
<proteinExistence type="predicted"/>
<dbReference type="Proteomes" id="UP000503349">
    <property type="component" value="Chromosome 15"/>
</dbReference>
<dbReference type="AlphaFoldDB" id="A0A6G1QC83"/>
<evidence type="ECO:0000256" key="1">
    <source>
        <dbReference type="SAM" id="SignalP"/>
    </source>
</evidence>
<keyword evidence="1" id="KW-0732">Signal</keyword>
<evidence type="ECO:0000313" key="3">
    <source>
        <dbReference type="Proteomes" id="UP000503349"/>
    </source>
</evidence>
<feature type="chain" id="PRO_5026096058" evidence="1">
    <location>
        <begin position="19"/>
        <end position="55"/>
    </location>
</feature>
<reference evidence="2 3" key="1">
    <citation type="submission" date="2019-02" db="EMBL/GenBank/DDBJ databases">
        <title>Opniocepnalus argus genome.</title>
        <authorList>
            <person name="Zhou C."/>
            <person name="Xiao S."/>
        </authorList>
    </citation>
    <scope>NUCLEOTIDE SEQUENCE [LARGE SCALE GENOMIC DNA]</scope>
    <source>
        <strain evidence="2">OARG1902GOOAL</strain>
        <tissue evidence="2">Muscle</tissue>
    </source>
</reference>
<organism evidence="2 3">
    <name type="scientific">Channa argus</name>
    <name type="common">Northern snakehead</name>
    <name type="synonym">Ophicephalus argus</name>
    <dbReference type="NCBI Taxonomy" id="215402"/>
    <lineage>
        <taxon>Eukaryota</taxon>
        <taxon>Metazoa</taxon>
        <taxon>Chordata</taxon>
        <taxon>Craniata</taxon>
        <taxon>Vertebrata</taxon>
        <taxon>Euteleostomi</taxon>
        <taxon>Actinopterygii</taxon>
        <taxon>Neopterygii</taxon>
        <taxon>Teleostei</taxon>
        <taxon>Neoteleostei</taxon>
        <taxon>Acanthomorphata</taxon>
        <taxon>Anabantaria</taxon>
        <taxon>Anabantiformes</taxon>
        <taxon>Channoidei</taxon>
        <taxon>Channidae</taxon>
        <taxon>Channa</taxon>
    </lineage>
</organism>
<evidence type="ECO:0000313" key="2">
    <source>
        <dbReference type="EMBL" id="KAF3699746.1"/>
    </source>
</evidence>
<sequence>MCVFFVFVCVHMTDLCTSDGACGLQVDSVTSDPTIQKENSPVKYAANASSLYNLL</sequence>
<accession>A0A6G1QC83</accession>
<name>A0A6G1QC83_CHAAH</name>
<keyword evidence="3" id="KW-1185">Reference proteome</keyword>
<gene>
    <name evidence="2" type="ORF">EXN66_Car015433</name>
</gene>